<evidence type="ECO:0000256" key="5">
    <source>
        <dbReference type="PIRNR" id="PIRNR005536"/>
    </source>
</evidence>
<keyword evidence="3 5" id="KW-0378">Hydrolase</keyword>
<sequence length="749" mass="86430">MMKQGVFSLNNLIYINQDKLEFHLTNGHISYIMKVMPKIKQLESVYFGKAVHVRDDLHNLDEYEPGSGCQIFPNTGIASLEHRRQEYPTYGSTDFRKPAFEIKYEDGDKISNFQYDSYQVLDGTPFYKDMPHVRYADDAATLVILLKDQYSDLELKLNYTIFPDIDIIVRNAEFFNPGKNAYHILSAKSASLDLPTSNYDLVTLNGAWARERHVNRTPLRPGIQEIGSVRGATGHIHDPFIALADKNTTQNLGNVIGITLMYSGNHQETIDVNTYGTTRMMTGINDADFDWILEPMSNFVTPQAVVSFSDKGFNGLSHNYHDLIRDHIIEKHWQNPKRPVLINNWEATYYDFNEEKLVKLAKEAKDIGCDLFVLDDGWFGHRTTDSGSMGDWEVDKDKLPDGLDHLVNRIHDLDMKFGLWFEPEALSKDTDLYKGHNSWLLGNNKKHLSQGRNQYLVDFANPVAVNFLFKKMSKIIDKIHPDYIKWDMNRNITEPYSNYLPKEEQGEVFHRYILGVYHLYQMLTEKYPDILFESCAGGGGRYDLAMFYYAPQAWTSDDTDAYERWQIQTGTSYVYPPAIMGSHVSIVPNHQTGRVTPLHSRVNIAIFGTYGYEFDLTKLSPDEKEELKKGTKQLRHFHDLIFKGDFYRLEPSNPNHGAWEVNSKDKKHAVVCYFYGLSEPNHGYYHVKLAGLDPNQLYEVNGKRKLYGDELMNIGLPLTEDFRGHEDDYWSQAKTDFDTKIFELKAINE</sequence>
<evidence type="ECO:0000256" key="3">
    <source>
        <dbReference type="ARBA" id="ARBA00022801"/>
    </source>
</evidence>
<evidence type="ECO:0000256" key="7">
    <source>
        <dbReference type="PIRSR" id="PIRSR005536-2"/>
    </source>
</evidence>
<evidence type="ECO:0000259" key="8">
    <source>
        <dbReference type="Pfam" id="PF16874"/>
    </source>
</evidence>
<evidence type="ECO:0000256" key="2">
    <source>
        <dbReference type="ARBA" id="ARBA00012755"/>
    </source>
</evidence>
<proteinExistence type="inferred from homology"/>
<dbReference type="InterPro" id="IPR017853">
    <property type="entry name" value="GH"/>
</dbReference>
<dbReference type="InterPro" id="IPR013785">
    <property type="entry name" value="Aldolase_TIM"/>
</dbReference>
<feature type="binding site" evidence="7">
    <location>
        <position position="535"/>
    </location>
    <ligand>
        <name>substrate</name>
    </ligand>
</feature>
<dbReference type="InterPro" id="IPR013780">
    <property type="entry name" value="Glyco_hydro_b"/>
</dbReference>
<accession>A0A0R1VGI4</accession>
<dbReference type="Pfam" id="PF16875">
    <property type="entry name" value="Glyco_hydro_36N"/>
    <property type="match status" value="1"/>
</dbReference>
<feature type="domain" description="Glycosyl hydrolase family 36 C-terminal" evidence="8">
    <location>
        <begin position="658"/>
        <end position="743"/>
    </location>
</feature>
<dbReference type="Gene3D" id="2.60.40.1180">
    <property type="entry name" value="Golgi alpha-mannosidase II"/>
    <property type="match status" value="1"/>
</dbReference>
<dbReference type="InterPro" id="IPR031704">
    <property type="entry name" value="Glyco_hydro_36_N"/>
</dbReference>
<dbReference type="EC" id="3.2.1.22" evidence="2 5"/>
<name>A0A0R1VGI4_9LACO</name>
<feature type="domain" description="Glycosyl hydrolase family 36 N-terminal" evidence="9">
    <location>
        <begin position="41"/>
        <end position="294"/>
    </location>
</feature>
<organism evidence="10 11">
    <name type="scientific">Lactobacillus kitasatonis DSM 16761 = JCM 1039</name>
    <dbReference type="NCBI Taxonomy" id="1423767"/>
    <lineage>
        <taxon>Bacteria</taxon>
        <taxon>Bacillati</taxon>
        <taxon>Bacillota</taxon>
        <taxon>Bacilli</taxon>
        <taxon>Lactobacillales</taxon>
        <taxon>Lactobacillaceae</taxon>
        <taxon>Lactobacillus</taxon>
    </lineage>
</organism>
<evidence type="ECO:0000259" key="9">
    <source>
        <dbReference type="Pfam" id="PF16875"/>
    </source>
</evidence>
<feature type="binding site" evidence="7">
    <location>
        <begin position="485"/>
        <end position="489"/>
    </location>
    <ligand>
        <name>substrate</name>
    </ligand>
</feature>
<feature type="active site" description="Proton donor" evidence="6">
    <location>
        <position position="557"/>
    </location>
</feature>
<dbReference type="Proteomes" id="UP000051307">
    <property type="component" value="Unassembled WGS sequence"/>
</dbReference>
<dbReference type="SUPFAM" id="SSF51445">
    <property type="entry name" value="(Trans)glycosidases"/>
    <property type="match status" value="1"/>
</dbReference>
<dbReference type="InterPro" id="IPR038417">
    <property type="entry name" value="Alpga-gal_N_sf"/>
</dbReference>
<dbReference type="PRINTS" id="PR00743">
    <property type="entry name" value="GLHYDRLASE36"/>
</dbReference>
<dbReference type="InterPro" id="IPR031705">
    <property type="entry name" value="Glyco_hydro_36_C"/>
</dbReference>
<dbReference type="CDD" id="cd14791">
    <property type="entry name" value="GH36"/>
    <property type="match status" value="1"/>
</dbReference>
<keyword evidence="4 5" id="KW-0326">Glycosidase</keyword>
<dbReference type="AlphaFoldDB" id="A0A0R1VGI4"/>
<reference evidence="10 11" key="1">
    <citation type="journal article" date="2015" name="Genome Announc.">
        <title>Expanding the biotechnology potential of lactobacilli through comparative genomics of 213 strains and associated genera.</title>
        <authorList>
            <person name="Sun Z."/>
            <person name="Harris H.M."/>
            <person name="McCann A."/>
            <person name="Guo C."/>
            <person name="Argimon S."/>
            <person name="Zhang W."/>
            <person name="Yang X."/>
            <person name="Jeffery I.B."/>
            <person name="Cooney J.C."/>
            <person name="Kagawa T.F."/>
            <person name="Liu W."/>
            <person name="Song Y."/>
            <person name="Salvetti E."/>
            <person name="Wrobel A."/>
            <person name="Rasinkangas P."/>
            <person name="Parkhill J."/>
            <person name="Rea M.C."/>
            <person name="O'Sullivan O."/>
            <person name="Ritari J."/>
            <person name="Douillard F.P."/>
            <person name="Paul Ross R."/>
            <person name="Yang R."/>
            <person name="Briner A.E."/>
            <person name="Felis G.E."/>
            <person name="de Vos W.M."/>
            <person name="Barrangou R."/>
            <person name="Klaenhammer T.R."/>
            <person name="Caufield P.W."/>
            <person name="Cui Y."/>
            <person name="Zhang H."/>
            <person name="O'Toole P.W."/>
        </authorList>
    </citation>
    <scope>NUCLEOTIDE SEQUENCE [LARGE SCALE GENOMIC DNA]</scope>
    <source>
        <strain evidence="10 11">DSM 16761</strain>
    </source>
</reference>
<dbReference type="PANTHER" id="PTHR43053">
    <property type="entry name" value="GLYCOSIDASE FAMILY 31"/>
    <property type="match status" value="1"/>
</dbReference>
<dbReference type="Gene3D" id="3.20.20.70">
    <property type="entry name" value="Aldolase class I"/>
    <property type="match status" value="1"/>
</dbReference>
<dbReference type="PANTHER" id="PTHR43053:SF3">
    <property type="entry name" value="ALPHA-GALACTOSIDASE C-RELATED"/>
    <property type="match status" value="1"/>
</dbReference>
<dbReference type="GO" id="GO:0004557">
    <property type="term" value="F:alpha-galactosidase activity"/>
    <property type="evidence" value="ECO:0007669"/>
    <property type="project" value="UniProtKB-UniRule"/>
</dbReference>
<evidence type="ECO:0000256" key="1">
    <source>
        <dbReference type="ARBA" id="ARBA00001255"/>
    </source>
</evidence>
<evidence type="ECO:0000256" key="6">
    <source>
        <dbReference type="PIRSR" id="PIRSR005536-1"/>
    </source>
</evidence>
<dbReference type="InterPro" id="IPR002252">
    <property type="entry name" value="Glyco_hydro_36"/>
</dbReference>
<dbReference type="PATRIC" id="fig|1423767.3.peg.489"/>
<feature type="binding site" evidence="7">
    <location>
        <position position="557"/>
    </location>
    <ligand>
        <name>substrate</name>
    </ligand>
</feature>
<comment type="catalytic activity">
    <reaction evidence="1 5">
        <text>Hydrolysis of terminal, non-reducing alpha-D-galactose residues in alpha-D-galactosides, including galactose oligosaccharides, galactomannans and galactolipids.</text>
        <dbReference type="EC" id="3.2.1.22"/>
    </reaction>
</comment>
<dbReference type="EMBL" id="AZFU01000017">
    <property type="protein sequence ID" value="KRM04784.1"/>
    <property type="molecule type" value="Genomic_DNA"/>
</dbReference>
<feature type="binding site" evidence="7">
    <location>
        <position position="208"/>
    </location>
    <ligand>
        <name>substrate</name>
    </ligand>
</feature>
<dbReference type="Gene3D" id="2.70.98.60">
    <property type="entry name" value="alpha-galactosidase from lactobacil brevis"/>
    <property type="match status" value="1"/>
</dbReference>
<dbReference type="InterPro" id="IPR050985">
    <property type="entry name" value="Alpha-glycosidase_related"/>
</dbReference>
<feature type="active site" description="Nucleophile" evidence="6">
    <location>
        <position position="487"/>
    </location>
</feature>
<feature type="binding site" evidence="7">
    <location>
        <begin position="375"/>
        <end position="376"/>
    </location>
    <ligand>
        <name>substrate</name>
    </ligand>
</feature>
<comment type="similarity">
    <text evidence="5">Belongs to the glycosyl hydrolase.</text>
</comment>
<evidence type="ECO:0000256" key="4">
    <source>
        <dbReference type="ARBA" id="ARBA00023295"/>
    </source>
</evidence>
<protein>
    <recommendedName>
        <fullName evidence="2 5">Alpha-galactosidase</fullName>
        <ecNumber evidence="2 5">3.2.1.22</ecNumber>
    </recommendedName>
</protein>
<dbReference type="eggNOG" id="COG3345">
    <property type="taxonomic scope" value="Bacteria"/>
</dbReference>
<feature type="binding site" evidence="7">
    <location>
        <position position="452"/>
    </location>
    <ligand>
        <name>substrate</name>
    </ligand>
</feature>
<dbReference type="Pfam" id="PF16874">
    <property type="entry name" value="Glyco_hydro_36C"/>
    <property type="match status" value="1"/>
</dbReference>
<evidence type="ECO:0000313" key="11">
    <source>
        <dbReference type="Proteomes" id="UP000051307"/>
    </source>
</evidence>
<comment type="caution">
    <text evidence="10">The sequence shown here is derived from an EMBL/GenBank/DDBJ whole genome shotgun (WGS) entry which is preliminary data.</text>
</comment>
<dbReference type="PIRSF" id="PIRSF005536">
    <property type="entry name" value="Agal"/>
    <property type="match status" value="1"/>
</dbReference>
<gene>
    <name evidence="10" type="ORF">FC59_GL000473</name>
</gene>
<dbReference type="GO" id="GO:0016052">
    <property type="term" value="P:carbohydrate catabolic process"/>
    <property type="evidence" value="ECO:0007669"/>
    <property type="project" value="InterPro"/>
</dbReference>
<dbReference type="FunFam" id="3.20.20.70:FF:000118">
    <property type="entry name" value="Alpha-galactosidase"/>
    <property type="match status" value="1"/>
</dbReference>
<evidence type="ECO:0000313" key="10">
    <source>
        <dbReference type="EMBL" id="KRM04784.1"/>
    </source>
</evidence>
<dbReference type="Pfam" id="PF02065">
    <property type="entry name" value="Melibiase"/>
    <property type="match status" value="1"/>
</dbReference>